<gene>
    <name evidence="1" type="ORF">EXE57_06785</name>
</gene>
<reference evidence="1 2" key="1">
    <citation type="submission" date="2019-03" db="EMBL/GenBank/DDBJ databases">
        <title>Three New Species of Nocardioides, Nocardioides euryhalodurans sp. nov., Nocardioides seonyuensis sp. nov. and Nocardioides eburneoflavus sp. nov., Iolated from Soil.</title>
        <authorList>
            <person name="Roh S.G."/>
            <person name="Lee C."/>
            <person name="Kim M.-K."/>
            <person name="Kim S.B."/>
        </authorList>
    </citation>
    <scope>NUCLEOTIDE SEQUENCE [LARGE SCALE GENOMIC DNA]</scope>
    <source>
        <strain evidence="1 2">MMS17-SY117</strain>
    </source>
</reference>
<organism evidence="1 2">
    <name type="scientific">Nocardioides euryhalodurans</name>
    <dbReference type="NCBI Taxonomy" id="2518370"/>
    <lineage>
        <taxon>Bacteria</taxon>
        <taxon>Bacillati</taxon>
        <taxon>Actinomycetota</taxon>
        <taxon>Actinomycetes</taxon>
        <taxon>Propionibacteriales</taxon>
        <taxon>Nocardioidaceae</taxon>
        <taxon>Nocardioides</taxon>
    </lineage>
</organism>
<dbReference type="RefSeq" id="WP_135075448.1">
    <property type="nucleotide sequence ID" value="NZ_CP038267.1"/>
</dbReference>
<dbReference type="AlphaFoldDB" id="A0A4P7GJ63"/>
<dbReference type="KEGG" id="noy:EXE57_06785"/>
<proteinExistence type="predicted"/>
<dbReference type="PANTHER" id="PTHR33361">
    <property type="entry name" value="GLR0591 PROTEIN"/>
    <property type="match status" value="1"/>
</dbReference>
<sequence length="558" mass="61937">MTERHVDAIADQYVEDFARLDPVAATFIGVDGHDDRLTDLSPAGFAAREELARKALADATAATPVDEREAVAREAFLERVGLEVEMAEAGLVRSQLTVIASELHAVRQVFDLMPTEGEQAWRNIDARLAAVPEALAGLRTTLAEEAERGNVSAVRQYQAVVGQIESWTGRSGDGGPVFAGLVAGCEVDGMRPALEQHASAATEALDGFGRFVQEELVPRGRHQDACGREQYELASRYFLGAAVDLDETYAWGWQELKRLSDDMAATADRVLPGASYAEAVAHLEGDASRRIEGREAFRDWMQELADRTVAELADVHFDIPGPVRRIECMLAPTNDGGIYYTGPSEDFSRPGRMWWSVPDGIDSFSPWREVTTVFHEGVPGHHLQIGQTAYRSEVLNRWQRLMCWCSGHGEGWALYAERLMDELGHLDDPADRLGMLDAQSFRAARVIVDIGMHLELEIPEDNPFGFHPGETWTPDLGFEFMREHCAMEEAFIRFEVNRYLGWPGQAPSYKVGERIWLDARAQAQARAGDGFDLKTFHRQALDLGCLGLDPLQKALARL</sequence>
<evidence type="ECO:0000313" key="1">
    <source>
        <dbReference type="EMBL" id="QBR92016.1"/>
    </source>
</evidence>
<dbReference type="Pfam" id="PF05960">
    <property type="entry name" value="DUF885"/>
    <property type="match status" value="1"/>
</dbReference>
<dbReference type="EMBL" id="CP038267">
    <property type="protein sequence ID" value="QBR92016.1"/>
    <property type="molecule type" value="Genomic_DNA"/>
</dbReference>
<name>A0A4P7GJ63_9ACTN</name>
<accession>A0A4P7GJ63</accession>
<dbReference type="InterPro" id="IPR010281">
    <property type="entry name" value="DUF885"/>
</dbReference>
<dbReference type="Proteomes" id="UP000294894">
    <property type="component" value="Chromosome"/>
</dbReference>
<protein>
    <submittedName>
        <fullName evidence="1">DUF885 domain-containing protein</fullName>
    </submittedName>
</protein>
<keyword evidence="2" id="KW-1185">Reference proteome</keyword>
<evidence type="ECO:0000313" key="2">
    <source>
        <dbReference type="Proteomes" id="UP000294894"/>
    </source>
</evidence>
<dbReference type="PANTHER" id="PTHR33361:SF2">
    <property type="entry name" value="DUF885 DOMAIN-CONTAINING PROTEIN"/>
    <property type="match status" value="1"/>
</dbReference>
<dbReference type="OrthoDB" id="9760040at2"/>